<dbReference type="InterPro" id="IPR049561">
    <property type="entry name" value="NSUN5_7_fdxn-like"/>
</dbReference>
<dbReference type="InterPro" id="IPR042620">
    <property type="entry name" value="NSUN7"/>
</dbReference>
<comment type="caution">
    <text evidence="2">The sequence shown here is derived from an EMBL/GenBank/DDBJ whole genome shotgun (WGS) entry which is preliminary data.</text>
</comment>
<organism evidence="2 3">
    <name type="scientific">Myodes glareolus</name>
    <name type="common">Bank vole</name>
    <name type="synonym">Clethrionomys glareolus</name>
    <dbReference type="NCBI Taxonomy" id="447135"/>
    <lineage>
        <taxon>Eukaryota</taxon>
        <taxon>Metazoa</taxon>
        <taxon>Chordata</taxon>
        <taxon>Craniata</taxon>
        <taxon>Vertebrata</taxon>
        <taxon>Euteleostomi</taxon>
        <taxon>Mammalia</taxon>
        <taxon>Eutheria</taxon>
        <taxon>Euarchontoglires</taxon>
        <taxon>Glires</taxon>
        <taxon>Rodentia</taxon>
        <taxon>Myomorpha</taxon>
        <taxon>Muroidea</taxon>
        <taxon>Cricetidae</taxon>
        <taxon>Arvicolinae</taxon>
        <taxon>Myodes</taxon>
    </lineage>
</organism>
<evidence type="ECO:0000259" key="1">
    <source>
        <dbReference type="Pfam" id="PF21148"/>
    </source>
</evidence>
<gene>
    <name evidence="2" type="ORF">U0070_020328</name>
</gene>
<evidence type="ECO:0000313" key="3">
    <source>
        <dbReference type="Proteomes" id="UP001488838"/>
    </source>
</evidence>
<reference evidence="2 3" key="1">
    <citation type="journal article" date="2023" name="bioRxiv">
        <title>Conserved and derived expression patterns and positive selection on dental genes reveal complex evolutionary context of ever-growing rodent molars.</title>
        <authorList>
            <person name="Calamari Z.T."/>
            <person name="Song A."/>
            <person name="Cohen E."/>
            <person name="Akter M."/>
            <person name="Roy R.D."/>
            <person name="Hallikas O."/>
            <person name="Christensen M.M."/>
            <person name="Li P."/>
            <person name="Marangoni P."/>
            <person name="Jernvall J."/>
            <person name="Klein O.D."/>
        </authorList>
    </citation>
    <scope>NUCLEOTIDE SEQUENCE [LARGE SCALE GENOMIC DNA]</scope>
    <source>
        <strain evidence="2">V071</strain>
    </source>
</reference>
<dbReference type="Gene3D" id="3.30.70.1170">
    <property type="entry name" value="Sun protein, domain 3"/>
    <property type="match status" value="1"/>
</dbReference>
<sequence>MVIKNEFSVSSCKTKLAASLARCRIKHDALSIYHILPETVRKQEQRASTLPLYAWINTGKISPEEVYSNLRMKGYHKVRSVLYLEDKVFAVDQHCDDVLIFPAHLKKDLVNMDLFKDYKLIFQILYETFVSIEPKDQRLQNVKVILLLPRCSGLGVSNPVEFILNEY</sequence>
<evidence type="ECO:0000313" key="2">
    <source>
        <dbReference type="EMBL" id="KAK7802910.1"/>
    </source>
</evidence>
<dbReference type="PANTHER" id="PTHR14663:SF2">
    <property type="entry name" value="METHYLTRANSFERASE NSUN7-RELATED"/>
    <property type="match status" value="1"/>
</dbReference>
<dbReference type="Pfam" id="PF21148">
    <property type="entry name" value="NSUN5_fdxn-like"/>
    <property type="match status" value="1"/>
</dbReference>
<keyword evidence="3" id="KW-1185">Reference proteome</keyword>
<feature type="non-terminal residue" evidence="2">
    <location>
        <position position="167"/>
    </location>
</feature>
<dbReference type="EMBL" id="JBBHLL010000440">
    <property type="protein sequence ID" value="KAK7802910.1"/>
    <property type="molecule type" value="Genomic_DNA"/>
</dbReference>
<proteinExistence type="predicted"/>
<dbReference type="AlphaFoldDB" id="A0AAW0HMZ3"/>
<feature type="domain" description="NOL1/NOP2/NSUN 5/7 ferredoxin-like" evidence="1">
    <location>
        <begin position="51"/>
        <end position="123"/>
    </location>
</feature>
<dbReference type="Proteomes" id="UP001488838">
    <property type="component" value="Unassembled WGS sequence"/>
</dbReference>
<dbReference type="PANTHER" id="PTHR14663">
    <property type="entry name" value="METHYLTRANSFERASE NSUN7-RELATED"/>
    <property type="match status" value="1"/>
</dbReference>
<protein>
    <recommendedName>
        <fullName evidence="1">NOL1/NOP2/NSUN 5/7 ferredoxin-like domain-containing protein</fullName>
    </recommendedName>
</protein>
<name>A0AAW0HMZ3_MYOGA</name>
<accession>A0AAW0HMZ3</accession>